<dbReference type="Proteomes" id="UP000030641">
    <property type="component" value="Unassembled WGS sequence"/>
</dbReference>
<reference evidence="2 3" key="1">
    <citation type="journal article" date="2014" name="BMC Genomics">
        <title>Genome sequencing of four Aureobasidium pullulans varieties: biotechnological potential, stress tolerance, and description of new species.</title>
        <authorList>
            <person name="Gostin Ar C."/>
            <person name="Ohm R.A."/>
            <person name="Kogej T."/>
            <person name="Sonjak S."/>
            <person name="Turk M."/>
            <person name="Zajc J."/>
            <person name="Zalar P."/>
            <person name="Grube M."/>
            <person name="Sun H."/>
            <person name="Han J."/>
            <person name="Sharma A."/>
            <person name="Chiniquy J."/>
            <person name="Ngan C.Y."/>
            <person name="Lipzen A."/>
            <person name="Barry K."/>
            <person name="Grigoriev I.V."/>
            <person name="Gunde-Cimerman N."/>
        </authorList>
    </citation>
    <scope>NUCLEOTIDE SEQUENCE [LARGE SCALE GENOMIC DNA]</scope>
    <source>
        <strain evidence="2 3">EXF-2481</strain>
    </source>
</reference>
<evidence type="ECO:0000313" key="2">
    <source>
        <dbReference type="EMBL" id="KEQ99701.1"/>
    </source>
</evidence>
<name>A0A074ZMV4_AURSE</name>
<feature type="region of interest" description="Disordered" evidence="1">
    <location>
        <begin position="23"/>
        <end position="47"/>
    </location>
</feature>
<accession>A0A074ZMV4</accession>
<dbReference type="OrthoDB" id="3942140at2759"/>
<dbReference type="HOGENOM" id="CLU_1098315_0_0_1"/>
<evidence type="ECO:0000256" key="1">
    <source>
        <dbReference type="SAM" id="MobiDB-lite"/>
    </source>
</evidence>
<dbReference type="GeneID" id="25362399"/>
<dbReference type="RefSeq" id="XP_013348444.1">
    <property type="nucleotide sequence ID" value="XM_013492990.1"/>
</dbReference>
<gene>
    <name evidence="2" type="ORF">AUEXF2481DRAFT_191609</name>
</gene>
<keyword evidence="3" id="KW-1185">Reference proteome</keyword>
<evidence type="ECO:0000313" key="3">
    <source>
        <dbReference type="Proteomes" id="UP000030641"/>
    </source>
</evidence>
<sequence>MCCQALLDDEIYISAAHAPIEGYPASFSDDRQPMRKPALATFPGRGPHNTNAAVLLSSQDTEADSGIDSKRSDARKQARLSQQRTEIQNLASHIREATGYIRALVRMLDAMNDIGKGYKKQFDIPEDLNTLYKTFPPVQETFDLAGTSISDLADRVSEYADGVSEALARVRNLAHSGETCLVSQVPSLLAAAEILQGIYEVIEDCKFGDSSMAHRLGTREDARRIAGREQELSRLKHGPTGWARELEGLDIEY</sequence>
<dbReference type="InParanoid" id="A0A074ZMV4"/>
<proteinExistence type="predicted"/>
<organism evidence="2 3">
    <name type="scientific">Aureobasidium subglaciale (strain EXF-2481)</name>
    <name type="common">Aureobasidium pullulans var. subglaciale</name>
    <dbReference type="NCBI Taxonomy" id="1043005"/>
    <lineage>
        <taxon>Eukaryota</taxon>
        <taxon>Fungi</taxon>
        <taxon>Dikarya</taxon>
        <taxon>Ascomycota</taxon>
        <taxon>Pezizomycotina</taxon>
        <taxon>Dothideomycetes</taxon>
        <taxon>Dothideomycetidae</taxon>
        <taxon>Dothideales</taxon>
        <taxon>Saccotheciaceae</taxon>
        <taxon>Aureobasidium</taxon>
    </lineage>
</organism>
<dbReference type="AlphaFoldDB" id="A0A074ZMV4"/>
<dbReference type="EMBL" id="KL584750">
    <property type="protein sequence ID" value="KEQ99701.1"/>
    <property type="molecule type" value="Genomic_DNA"/>
</dbReference>
<protein>
    <submittedName>
        <fullName evidence="2">Uncharacterized protein</fullName>
    </submittedName>
</protein>